<name>A0A9Q8LEM3_PASFU</name>
<evidence type="ECO:0000259" key="1">
    <source>
        <dbReference type="Pfam" id="PF00135"/>
    </source>
</evidence>
<evidence type="ECO:0000313" key="2">
    <source>
        <dbReference type="EMBL" id="UJO15819.1"/>
    </source>
</evidence>
<dbReference type="Proteomes" id="UP000756132">
    <property type="component" value="Chromosome 4"/>
</dbReference>
<dbReference type="Pfam" id="PF00135">
    <property type="entry name" value="COesterase"/>
    <property type="match status" value="1"/>
</dbReference>
<dbReference type="Gene3D" id="3.40.50.1820">
    <property type="entry name" value="alpha/beta hydrolase"/>
    <property type="match status" value="1"/>
</dbReference>
<feature type="domain" description="Carboxylesterase type B" evidence="1">
    <location>
        <begin position="13"/>
        <end position="224"/>
    </location>
</feature>
<accession>A0A9Q8LEM3</accession>
<dbReference type="InterPro" id="IPR029058">
    <property type="entry name" value="AB_hydrolase_fold"/>
</dbReference>
<dbReference type="SUPFAM" id="SSF53474">
    <property type="entry name" value="alpha/beta-Hydrolases"/>
    <property type="match status" value="1"/>
</dbReference>
<dbReference type="InterPro" id="IPR002018">
    <property type="entry name" value="CarbesteraseB"/>
</dbReference>
<dbReference type="PANTHER" id="PTHR43142:SF5">
    <property type="entry name" value="CARBOXYLIC ESTER HYDROLASE"/>
    <property type="match status" value="1"/>
</dbReference>
<dbReference type="OrthoDB" id="6846267at2759"/>
<keyword evidence="3" id="KW-1185">Reference proteome</keyword>
<dbReference type="AlphaFoldDB" id="A0A9Q8LEM3"/>
<sequence length="503" mass="55245">MPSDHTPILTHPNLGRIRGIQVTQHLTEFHSLPYALIPQRFARSQPLNRYPGSDDSSRIYDATKIRPCSIQPLNSTQKDVDSNQLPTKDIIDGEQDQSEDCLRLTITVPTINLTEDEQAKLPVLIFLHGESKPLVFVSVNYRLGASGFFHSSEAPDLVPANNGLHDQIRAFEWVREHISGFGGDSDNVTAMGQSAGGESLSLHNISGIAAPLYNRSIALAGTPNFRHQAMKLGIATNGSRSSEDIAKTMIDTPGDKIRDLNFVGAPCTSSEILPYDRPTMELSASGPQTTVKWLESQIVSAAGYDGSISWIITKNNPKRKDHARSFKAIAVDVLGQGLAVELCELYGINDRISDDDTLTEICQFESDMSFIRAAEAVAEAIRLTESVPRDAGTRQIFSTHTWDIVALLGAYDERLSEDYDSVVEECRSKIIGYCVTGQEPWSAVQDSEAMSVSKSGLNVVDVNSLPGSERKRELDRIASAAKGDSGHDLLWEGVYRRWLDQGE</sequence>
<evidence type="ECO:0000313" key="3">
    <source>
        <dbReference type="Proteomes" id="UP000756132"/>
    </source>
</evidence>
<dbReference type="PANTHER" id="PTHR43142">
    <property type="entry name" value="CARBOXYLIC ESTER HYDROLASE"/>
    <property type="match status" value="1"/>
</dbReference>
<gene>
    <name evidence="2" type="ORF">CLAFUR5_04009</name>
</gene>
<reference evidence="2" key="2">
    <citation type="journal article" date="2022" name="Microb. Genom.">
        <title>A chromosome-scale genome assembly of the tomato pathogen Cladosporium fulvum reveals a compartmentalized genome architecture and the presence of a dispensable chromosome.</title>
        <authorList>
            <person name="Zaccaron A.Z."/>
            <person name="Chen L.H."/>
            <person name="Samaras A."/>
            <person name="Stergiopoulos I."/>
        </authorList>
    </citation>
    <scope>NUCLEOTIDE SEQUENCE</scope>
    <source>
        <strain evidence="2">Race5_Kim</strain>
    </source>
</reference>
<dbReference type="EMBL" id="CP090166">
    <property type="protein sequence ID" value="UJO15819.1"/>
    <property type="molecule type" value="Genomic_DNA"/>
</dbReference>
<dbReference type="RefSeq" id="XP_047760185.1">
    <property type="nucleotide sequence ID" value="XM_047903157.1"/>
</dbReference>
<dbReference type="KEGG" id="ffu:CLAFUR5_04009"/>
<reference evidence="2" key="1">
    <citation type="submission" date="2021-12" db="EMBL/GenBank/DDBJ databases">
        <authorList>
            <person name="Zaccaron A."/>
            <person name="Stergiopoulos I."/>
        </authorList>
    </citation>
    <scope>NUCLEOTIDE SEQUENCE</scope>
    <source>
        <strain evidence="2">Race5_Kim</strain>
    </source>
</reference>
<protein>
    <submittedName>
        <fullName evidence="2">Cholinesterase</fullName>
    </submittedName>
</protein>
<organism evidence="2 3">
    <name type="scientific">Passalora fulva</name>
    <name type="common">Tomato leaf mold</name>
    <name type="synonym">Cladosporium fulvum</name>
    <dbReference type="NCBI Taxonomy" id="5499"/>
    <lineage>
        <taxon>Eukaryota</taxon>
        <taxon>Fungi</taxon>
        <taxon>Dikarya</taxon>
        <taxon>Ascomycota</taxon>
        <taxon>Pezizomycotina</taxon>
        <taxon>Dothideomycetes</taxon>
        <taxon>Dothideomycetidae</taxon>
        <taxon>Mycosphaerellales</taxon>
        <taxon>Mycosphaerellaceae</taxon>
        <taxon>Fulvia</taxon>
    </lineage>
</organism>
<dbReference type="GeneID" id="71983887"/>
<proteinExistence type="predicted"/>